<dbReference type="OrthoDB" id="9801033at2"/>
<dbReference type="EC" id="1.17.99.6" evidence="4 17"/>
<keyword evidence="10 17" id="KW-0560">Oxidoreductase</keyword>
<protein>
    <recommendedName>
        <fullName evidence="5 17">Epoxyqueuosine reductase QueH</fullName>
        <ecNumber evidence="4 17">1.17.99.6</ecNumber>
    </recommendedName>
    <alternativeName>
        <fullName evidence="15 17">Queuosine biosynthesis protein QueH</fullName>
    </alternativeName>
</protein>
<keyword evidence="12 17" id="KW-0411">Iron-sulfur</keyword>
<dbReference type="GO" id="GO:0051539">
    <property type="term" value="F:4 iron, 4 sulfur cluster binding"/>
    <property type="evidence" value="ECO:0007669"/>
    <property type="project" value="UniProtKB-UniRule"/>
</dbReference>
<feature type="binding site" evidence="17">
    <location>
        <position position="86"/>
    </location>
    <ligand>
        <name>[4Fe-4S] cluster</name>
        <dbReference type="ChEBI" id="CHEBI:49883"/>
    </ligand>
</feature>
<keyword evidence="6 17" id="KW-0004">4Fe-4S</keyword>
<evidence type="ECO:0000256" key="13">
    <source>
        <dbReference type="ARBA" id="ARBA00023157"/>
    </source>
</evidence>
<evidence type="ECO:0000256" key="11">
    <source>
        <dbReference type="ARBA" id="ARBA00023004"/>
    </source>
</evidence>
<dbReference type="InterPro" id="IPR003828">
    <property type="entry name" value="QueH"/>
</dbReference>
<feature type="binding site" evidence="17">
    <location>
        <position position="83"/>
    </location>
    <ligand>
        <name>[4Fe-4S] cluster</name>
        <dbReference type="ChEBI" id="CHEBI:49883"/>
    </ligand>
</feature>
<comment type="pathway">
    <text evidence="2 17">tRNA modification; tRNA-queuosine biosynthesis.</text>
</comment>
<keyword evidence="13 17" id="KW-1015">Disulfide bond</keyword>
<evidence type="ECO:0000313" key="19">
    <source>
        <dbReference type="Proteomes" id="UP000798488"/>
    </source>
</evidence>
<gene>
    <name evidence="17" type="primary">queH</name>
    <name evidence="18" type="ORF">SPSYN_02297</name>
</gene>
<dbReference type="GO" id="GO:0046872">
    <property type="term" value="F:metal ion binding"/>
    <property type="evidence" value="ECO:0007669"/>
    <property type="project" value="UniProtKB-KW"/>
</dbReference>
<dbReference type="PANTHER" id="PTHR36701:SF1">
    <property type="entry name" value="EPOXYQUEUOSINE REDUCTASE QUEH"/>
    <property type="match status" value="1"/>
</dbReference>
<comment type="similarity">
    <text evidence="3 17">Belongs to the QueH family.</text>
</comment>
<evidence type="ECO:0000256" key="17">
    <source>
        <dbReference type="HAMAP-Rule" id="MF_02089"/>
    </source>
</evidence>
<name>A0A9D2WNG7_9FIRM</name>
<dbReference type="GO" id="GO:0008616">
    <property type="term" value="P:tRNA queuosine(34) biosynthetic process"/>
    <property type="evidence" value="ECO:0007669"/>
    <property type="project" value="UniProtKB-UniRule"/>
</dbReference>
<evidence type="ECO:0000256" key="4">
    <source>
        <dbReference type="ARBA" id="ARBA00012622"/>
    </source>
</evidence>
<evidence type="ECO:0000256" key="14">
    <source>
        <dbReference type="ARBA" id="ARBA00023284"/>
    </source>
</evidence>
<dbReference type="RefSeq" id="WP_161822596.1">
    <property type="nucleotide sequence ID" value="NZ_LSRS01000005.1"/>
</dbReference>
<evidence type="ECO:0000256" key="8">
    <source>
        <dbReference type="ARBA" id="ARBA00022723"/>
    </source>
</evidence>
<dbReference type="GO" id="GO:0052693">
    <property type="term" value="F:epoxyqueuosine reductase activity"/>
    <property type="evidence" value="ECO:0007669"/>
    <property type="project" value="UniProtKB-UniRule"/>
</dbReference>
<keyword evidence="14 17" id="KW-0676">Redox-active center</keyword>
<dbReference type="PANTHER" id="PTHR36701">
    <property type="entry name" value="EPOXYQUEUOSINE REDUCTASE QUEH"/>
    <property type="match status" value="1"/>
</dbReference>
<dbReference type="AlphaFoldDB" id="A0A9D2WNG7"/>
<keyword evidence="8 17" id="KW-0479">Metal-binding</keyword>
<keyword evidence="9 17" id="KW-0671">Queuosine biosynthesis</keyword>
<evidence type="ECO:0000256" key="1">
    <source>
        <dbReference type="ARBA" id="ARBA00002268"/>
    </source>
</evidence>
<evidence type="ECO:0000256" key="7">
    <source>
        <dbReference type="ARBA" id="ARBA00022694"/>
    </source>
</evidence>
<organism evidence="18 19">
    <name type="scientific">Sporotomaculum syntrophicum</name>
    <dbReference type="NCBI Taxonomy" id="182264"/>
    <lineage>
        <taxon>Bacteria</taxon>
        <taxon>Bacillati</taxon>
        <taxon>Bacillota</taxon>
        <taxon>Clostridia</taxon>
        <taxon>Eubacteriales</taxon>
        <taxon>Desulfallaceae</taxon>
        <taxon>Sporotomaculum</taxon>
    </lineage>
</organism>
<reference evidence="18" key="1">
    <citation type="submission" date="2016-02" db="EMBL/GenBank/DDBJ databases">
        <title>Draft Genome Sequence of Sporotomaculum syntrophicum Strain FB, a Syntrophic Benzoate Degrader.</title>
        <authorList>
            <person name="Nobu M.K."/>
            <person name="Narihiro T."/>
            <person name="Qiu Y.-L."/>
            <person name="Ohashi A."/>
            <person name="Liu W.-T."/>
            <person name="Yuji S."/>
        </authorList>
    </citation>
    <scope>NUCLEOTIDE SEQUENCE</scope>
    <source>
        <strain evidence="18">FB</strain>
    </source>
</reference>
<sequence length="188" mass="22170">MKILLHTCCGPCTIYPLQKLRDGNHEVCGYFNNPNIHPYTEWLKRKDTLLNYARDNDFKIIVHEAYDLESYLREVVHRESVRCRYCYTMRLRQAAKIARRGKFDAFSTTLLVSPFQKHDLIAEIGEAMGKEAGVPFYYEDFRPGYRKATEISRSLSMYRQQYCGCIYSERDRYDKEYKSKTKTGGEPV</sequence>
<feature type="binding site" evidence="17">
    <location>
        <position position="8"/>
    </location>
    <ligand>
        <name>[4Fe-4S] cluster</name>
        <dbReference type="ChEBI" id="CHEBI:49883"/>
    </ligand>
</feature>
<comment type="function">
    <text evidence="1 17">Catalyzes the conversion of epoxyqueuosine (oQ) to queuosine (Q), which is a hypermodified base found in the wobble positions of tRNA(Asp), tRNA(Asn), tRNA(His) and tRNA(Tyr).</text>
</comment>
<keyword evidence="7 17" id="KW-0819">tRNA processing</keyword>
<evidence type="ECO:0000256" key="16">
    <source>
        <dbReference type="ARBA" id="ARBA00047415"/>
    </source>
</evidence>
<evidence type="ECO:0000256" key="6">
    <source>
        <dbReference type="ARBA" id="ARBA00022485"/>
    </source>
</evidence>
<evidence type="ECO:0000256" key="9">
    <source>
        <dbReference type="ARBA" id="ARBA00022785"/>
    </source>
</evidence>
<proteinExistence type="inferred from homology"/>
<feature type="disulfide bond" description="Redox-active" evidence="17">
    <location>
        <begin position="163"/>
        <end position="165"/>
    </location>
</feature>
<accession>A0A9D2WNG7</accession>
<evidence type="ECO:0000256" key="12">
    <source>
        <dbReference type="ARBA" id="ARBA00023014"/>
    </source>
</evidence>
<dbReference type="EMBL" id="LSRS01000005">
    <property type="protein sequence ID" value="KAF1084519.1"/>
    <property type="molecule type" value="Genomic_DNA"/>
</dbReference>
<feature type="binding site" evidence="17">
    <location>
        <position position="9"/>
    </location>
    <ligand>
        <name>[4Fe-4S] cluster</name>
        <dbReference type="ChEBI" id="CHEBI:49883"/>
    </ligand>
</feature>
<keyword evidence="19" id="KW-1185">Reference proteome</keyword>
<evidence type="ECO:0000256" key="5">
    <source>
        <dbReference type="ARBA" id="ARBA00016895"/>
    </source>
</evidence>
<evidence type="ECO:0000256" key="10">
    <source>
        <dbReference type="ARBA" id="ARBA00023002"/>
    </source>
</evidence>
<dbReference type="Pfam" id="PF02677">
    <property type="entry name" value="QueH"/>
    <property type="match status" value="1"/>
</dbReference>
<dbReference type="Proteomes" id="UP000798488">
    <property type="component" value="Unassembled WGS sequence"/>
</dbReference>
<comment type="caution">
    <text evidence="18">The sequence shown here is derived from an EMBL/GenBank/DDBJ whole genome shotgun (WGS) entry which is preliminary data.</text>
</comment>
<comment type="catalytic activity">
    <reaction evidence="16 17">
        <text>epoxyqueuosine(34) in tRNA + AH2 = queuosine(34) in tRNA + A + H2O</text>
        <dbReference type="Rhea" id="RHEA:32159"/>
        <dbReference type="Rhea" id="RHEA-COMP:18571"/>
        <dbReference type="Rhea" id="RHEA-COMP:18582"/>
        <dbReference type="ChEBI" id="CHEBI:13193"/>
        <dbReference type="ChEBI" id="CHEBI:15377"/>
        <dbReference type="ChEBI" id="CHEBI:17499"/>
        <dbReference type="ChEBI" id="CHEBI:194431"/>
        <dbReference type="ChEBI" id="CHEBI:194443"/>
        <dbReference type="EC" id="1.17.99.6"/>
    </reaction>
</comment>
<keyword evidence="11 17" id="KW-0408">Iron</keyword>
<evidence type="ECO:0000256" key="15">
    <source>
        <dbReference type="ARBA" id="ARBA00031446"/>
    </source>
</evidence>
<evidence type="ECO:0000256" key="2">
    <source>
        <dbReference type="ARBA" id="ARBA00004691"/>
    </source>
</evidence>
<evidence type="ECO:0000313" key="18">
    <source>
        <dbReference type="EMBL" id="KAF1084519.1"/>
    </source>
</evidence>
<dbReference type="HAMAP" id="MF_02089">
    <property type="entry name" value="QueH"/>
    <property type="match status" value="1"/>
</dbReference>
<evidence type="ECO:0000256" key="3">
    <source>
        <dbReference type="ARBA" id="ARBA00008207"/>
    </source>
</evidence>